<dbReference type="EMBL" id="LNXX01000008">
    <property type="protein sequence ID" value="KTC91745.1"/>
    <property type="molecule type" value="Genomic_DNA"/>
</dbReference>
<sequence length="393" mass="44946">MAANEEVIKEYLNKDYYKILGIDDKAKANDSQYLKQAYKNKSREVHPDKHQTEKEKWTEAFKKVNEAYTVLSDPDKKALYDQFIASNEKLRPEDYKRFFNNAEKANKGKDSTNKDKDAGYSALNPNEMATDLRLGQSRVYVYIPPDFLHTGVATKTHCHGRDTSVSFEVDFPEGYYTSAQNLSYDEEQDRINITIRKFRNFTDTFPSINYNLESKTFLLAMQKEDDYRSSPLVIGLITVSENHKFAIFSFIENLPEETIIEGLLWDGFKSLPHQFGSAHGADKNSYFSITQNLITSNEHATLLGQKQEKIENPGKKPKFSMALFKKELAQAQEDSARVKFFGTSGFVSDLLKGKPVSFNEIHAYAQSNPFGTVKKVLDKFDTSNQKIALDFKP</sequence>
<dbReference type="AlphaFoldDB" id="A0A378IIH5"/>
<keyword evidence="1" id="KW-0143">Chaperone</keyword>
<dbReference type="SUPFAM" id="SSF46565">
    <property type="entry name" value="Chaperone J-domain"/>
    <property type="match status" value="1"/>
</dbReference>
<dbReference type="PRINTS" id="PR00625">
    <property type="entry name" value="JDOMAIN"/>
</dbReference>
<dbReference type="OrthoDB" id="9779889at2"/>
<dbReference type="CDD" id="cd06257">
    <property type="entry name" value="DnaJ"/>
    <property type="match status" value="1"/>
</dbReference>
<evidence type="ECO:0000259" key="2">
    <source>
        <dbReference type="PROSITE" id="PS50076"/>
    </source>
</evidence>
<reference evidence="3 5" key="1">
    <citation type="submission" date="2015-11" db="EMBL/GenBank/DDBJ databases">
        <title>Genomic analysis of 38 Legionella species identifies large and diverse effector repertoires.</title>
        <authorList>
            <person name="Burstein D."/>
            <person name="Amaro F."/>
            <person name="Zusman T."/>
            <person name="Lifshitz Z."/>
            <person name="Cohen O."/>
            <person name="Gilbert J.A."/>
            <person name="Pupko T."/>
            <person name="Shuman H.A."/>
            <person name="Segal G."/>
        </authorList>
    </citation>
    <scope>NUCLEOTIDE SEQUENCE [LARGE SCALE GENOMIC DNA]</scope>
    <source>
        <strain evidence="3 5">CDC#72-OH-14</strain>
    </source>
</reference>
<dbReference type="PROSITE" id="PS50076">
    <property type="entry name" value="DNAJ_2"/>
    <property type="match status" value="1"/>
</dbReference>
<evidence type="ECO:0000313" key="4">
    <source>
        <dbReference type="EMBL" id="STX34552.1"/>
    </source>
</evidence>
<organism evidence="4 6">
    <name type="scientific">Legionella cincinnatiensis</name>
    <dbReference type="NCBI Taxonomy" id="28085"/>
    <lineage>
        <taxon>Bacteria</taxon>
        <taxon>Pseudomonadati</taxon>
        <taxon>Pseudomonadota</taxon>
        <taxon>Gammaproteobacteria</taxon>
        <taxon>Legionellales</taxon>
        <taxon>Legionellaceae</taxon>
        <taxon>Legionella</taxon>
    </lineage>
</organism>
<keyword evidence="5" id="KW-1185">Reference proteome</keyword>
<dbReference type="InterPro" id="IPR001623">
    <property type="entry name" value="DnaJ_domain"/>
</dbReference>
<protein>
    <submittedName>
        <fullName evidence="4">Molecular chaperone DnaJ</fullName>
    </submittedName>
</protein>
<dbReference type="RefSeq" id="WP_058464356.1">
    <property type="nucleotide sequence ID" value="NZ_CAAAHQ010000034.1"/>
</dbReference>
<dbReference type="Proteomes" id="UP000054854">
    <property type="component" value="Unassembled WGS sequence"/>
</dbReference>
<dbReference type="SMART" id="SM00271">
    <property type="entry name" value="DnaJ"/>
    <property type="match status" value="1"/>
</dbReference>
<dbReference type="InterPro" id="IPR050817">
    <property type="entry name" value="DjlA_DnaK_co-chaperone"/>
</dbReference>
<dbReference type="STRING" id="28085.Lcin_1145"/>
<dbReference type="Proteomes" id="UP000255316">
    <property type="component" value="Unassembled WGS sequence"/>
</dbReference>
<reference evidence="4 6" key="2">
    <citation type="submission" date="2018-06" db="EMBL/GenBank/DDBJ databases">
        <authorList>
            <consortium name="Pathogen Informatics"/>
            <person name="Doyle S."/>
        </authorList>
    </citation>
    <scope>NUCLEOTIDE SEQUENCE [LARGE SCALE GENOMIC DNA]</scope>
    <source>
        <strain evidence="4 6">NCTC12438</strain>
    </source>
</reference>
<name>A0A378IIH5_9GAMM</name>
<evidence type="ECO:0000313" key="3">
    <source>
        <dbReference type="EMBL" id="KTC91745.1"/>
    </source>
</evidence>
<evidence type="ECO:0000313" key="5">
    <source>
        <dbReference type="Proteomes" id="UP000054854"/>
    </source>
</evidence>
<dbReference type="Pfam" id="PF00226">
    <property type="entry name" value="DnaJ"/>
    <property type="match status" value="1"/>
</dbReference>
<evidence type="ECO:0000313" key="6">
    <source>
        <dbReference type="Proteomes" id="UP000255316"/>
    </source>
</evidence>
<dbReference type="Gene3D" id="1.10.287.110">
    <property type="entry name" value="DnaJ domain"/>
    <property type="match status" value="1"/>
</dbReference>
<proteinExistence type="predicted"/>
<dbReference type="EMBL" id="UGNX01000001">
    <property type="protein sequence ID" value="STX34552.1"/>
    <property type="molecule type" value="Genomic_DNA"/>
</dbReference>
<accession>A0A378IIH5</accession>
<dbReference type="PANTHER" id="PTHR24074">
    <property type="entry name" value="CO-CHAPERONE PROTEIN DJLA"/>
    <property type="match status" value="1"/>
</dbReference>
<evidence type="ECO:0000256" key="1">
    <source>
        <dbReference type="ARBA" id="ARBA00023186"/>
    </source>
</evidence>
<dbReference type="InterPro" id="IPR036869">
    <property type="entry name" value="J_dom_sf"/>
</dbReference>
<feature type="domain" description="J" evidence="2">
    <location>
        <begin position="15"/>
        <end position="84"/>
    </location>
</feature>
<gene>
    <name evidence="4" type="primary">dnaJ_2</name>
    <name evidence="3" type="ORF">Lcin_1145</name>
    <name evidence="4" type="ORF">NCTC12438_01152</name>
</gene>